<name>A0A8D8ZJE0_9HEMI</name>
<protein>
    <submittedName>
        <fullName evidence="1">Uncharacterized protein</fullName>
    </submittedName>
</protein>
<evidence type="ECO:0000313" key="1">
    <source>
        <dbReference type="EMBL" id="CAG6748059.1"/>
    </source>
</evidence>
<organism evidence="1">
    <name type="scientific">Cacopsylla melanoneura</name>
    <dbReference type="NCBI Taxonomy" id="428564"/>
    <lineage>
        <taxon>Eukaryota</taxon>
        <taxon>Metazoa</taxon>
        <taxon>Ecdysozoa</taxon>
        <taxon>Arthropoda</taxon>
        <taxon>Hexapoda</taxon>
        <taxon>Insecta</taxon>
        <taxon>Pterygota</taxon>
        <taxon>Neoptera</taxon>
        <taxon>Paraneoptera</taxon>
        <taxon>Hemiptera</taxon>
        <taxon>Sternorrhyncha</taxon>
        <taxon>Psylloidea</taxon>
        <taxon>Psyllidae</taxon>
        <taxon>Psyllinae</taxon>
        <taxon>Cacopsylla</taxon>
    </lineage>
</organism>
<proteinExistence type="predicted"/>
<reference evidence="1" key="1">
    <citation type="submission" date="2021-05" db="EMBL/GenBank/DDBJ databases">
        <authorList>
            <person name="Alioto T."/>
            <person name="Alioto T."/>
            <person name="Gomez Garrido J."/>
        </authorList>
    </citation>
    <scope>NUCLEOTIDE SEQUENCE</scope>
</reference>
<accession>A0A8D8ZJE0</accession>
<sequence>MWTPQMHRPSSRYLLWTPQMSHVTCVIEKSSHKSNSLEPGFNFCKYCKHIVKRFWEHMLRRHKNEGKIIKIHVTKSRKPYQRTIMYRKLTGKGPRKFIDAS</sequence>
<dbReference type="EMBL" id="HBUF01517034">
    <property type="protein sequence ID" value="CAG6748059.1"/>
    <property type="molecule type" value="Transcribed_RNA"/>
</dbReference>
<dbReference type="AlphaFoldDB" id="A0A8D8ZJE0"/>